<dbReference type="Proteomes" id="UP001440612">
    <property type="component" value="Chromosome"/>
</dbReference>
<accession>A0ABZ2V7F7</accession>
<feature type="domain" description="DUF3859" evidence="2">
    <location>
        <begin position="39"/>
        <end position="166"/>
    </location>
</feature>
<sequence length="186" mass="19733">MGFNPSYLLFACLLSLIGHGASADLSISTVPVSDDIISLEAGILCPPETVGTNPAPGTITGATHVIAESPPFAANIRQVPATLGLAFGIKAQTRVPGGLNGITMTITHPPMGPEKVSEQSFTSRINDDDPSLTFFQFDHSYELVEGEWSMMVTHADMLLYKVDFTVLPPEALPEIAGLCGYLDLLS</sequence>
<dbReference type="Gene3D" id="2.60.40.2390">
    <property type="match status" value="1"/>
</dbReference>
<dbReference type="EMBL" id="CP150951">
    <property type="protein sequence ID" value="WZC50167.1"/>
    <property type="molecule type" value="Genomic_DNA"/>
</dbReference>
<reference evidence="4" key="1">
    <citation type="submission" date="2024-04" db="EMBL/GenBank/DDBJ databases">
        <title>Phylogenomic analyses of a clade within the roseobacter group suggest taxonomic reassignments of species of the genera Aestuariivita, Citreicella, Loktanella, Nautella, Pelagibaca, Ruegeria, Thalassobius, Thiobacimonas and Tropicibacter, and the proposal o.</title>
        <authorList>
            <person name="Jeon C.O."/>
        </authorList>
    </citation>
    <scope>NUCLEOTIDE SEQUENCE [LARGE SCALE GENOMIC DNA]</scope>
    <source>
        <strain evidence="4">BS5-3</strain>
    </source>
</reference>
<gene>
    <name evidence="3" type="ORF">AABB29_05880</name>
</gene>
<evidence type="ECO:0000259" key="2">
    <source>
        <dbReference type="Pfam" id="PF12975"/>
    </source>
</evidence>
<dbReference type="Pfam" id="PF12975">
    <property type="entry name" value="DUF3859"/>
    <property type="match status" value="1"/>
</dbReference>
<dbReference type="RefSeq" id="WP_341368276.1">
    <property type="nucleotide sequence ID" value="NZ_CP150951.2"/>
</dbReference>
<protein>
    <submittedName>
        <fullName evidence="3">DUF3859 domain-containing protein</fullName>
    </submittedName>
</protein>
<proteinExistence type="predicted"/>
<feature type="chain" id="PRO_5046763947" evidence="1">
    <location>
        <begin position="24"/>
        <end position="186"/>
    </location>
</feature>
<keyword evidence="1" id="KW-0732">Signal</keyword>
<organism evidence="3 4">
    <name type="scientific">Yoonia phaeophyticola</name>
    <dbReference type="NCBI Taxonomy" id="3137369"/>
    <lineage>
        <taxon>Bacteria</taxon>
        <taxon>Pseudomonadati</taxon>
        <taxon>Pseudomonadota</taxon>
        <taxon>Alphaproteobacteria</taxon>
        <taxon>Rhodobacterales</taxon>
        <taxon>Paracoccaceae</taxon>
        <taxon>Yoonia</taxon>
    </lineage>
</organism>
<evidence type="ECO:0000313" key="3">
    <source>
        <dbReference type="EMBL" id="WZC50167.1"/>
    </source>
</evidence>
<evidence type="ECO:0000256" key="1">
    <source>
        <dbReference type="SAM" id="SignalP"/>
    </source>
</evidence>
<feature type="signal peptide" evidence="1">
    <location>
        <begin position="1"/>
        <end position="23"/>
    </location>
</feature>
<name>A0ABZ2V7F7_9RHOB</name>
<evidence type="ECO:0000313" key="4">
    <source>
        <dbReference type="Proteomes" id="UP001440612"/>
    </source>
</evidence>
<dbReference type="InterPro" id="IPR024331">
    <property type="entry name" value="DUF3859"/>
</dbReference>
<keyword evidence="4" id="KW-1185">Reference proteome</keyword>